<dbReference type="Proteomes" id="UP000580517">
    <property type="component" value="Unassembled WGS sequence"/>
</dbReference>
<evidence type="ECO:0000313" key="1">
    <source>
        <dbReference type="EMBL" id="NYT38164.1"/>
    </source>
</evidence>
<organism evidence="1 2">
    <name type="scientific">Allopusillimonas soli</name>
    <dbReference type="NCBI Taxonomy" id="659016"/>
    <lineage>
        <taxon>Bacteria</taxon>
        <taxon>Pseudomonadati</taxon>
        <taxon>Pseudomonadota</taxon>
        <taxon>Betaproteobacteria</taxon>
        <taxon>Burkholderiales</taxon>
        <taxon>Alcaligenaceae</taxon>
        <taxon>Allopusillimonas</taxon>
    </lineage>
</organism>
<dbReference type="OrthoDB" id="9810065at2"/>
<proteinExistence type="predicted"/>
<gene>
    <name evidence="1" type="ORF">H0A68_14845</name>
</gene>
<evidence type="ECO:0000313" key="2">
    <source>
        <dbReference type="Proteomes" id="UP000580517"/>
    </source>
</evidence>
<sequence length="51" mass="5962">MVRLFQDWTLAPMPMYLAYSPNRHVSTKLRVFMDWVVELMALHMPPCGPSP</sequence>
<evidence type="ECO:0008006" key="3">
    <source>
        <dbReference type="Google" id="ProtNLM"/>
    </source>
</evidence>
<dbReference type="AlphaFoldDB" id="A0A853FBL2"/>
<reference evidence="1 2" key="1">
    <citation type="submission" date="2020-07" db="EMBL/GenBank/DDBJ databases">
        <title>Taxonomic revisions and descriptions of new bacterial species based on genomic comparisons in the high-G+C-content subgroup of the family Alcaligenaceae.</title>
        <authorList>
            <person name="Szabo A."/>
            <person name="Felfoldi T."/>
        </authorList>
    </citation>
    <scope>NUCLEOTIDE SEQUENCE [LARGE SCALE GENOMIC DNA]</scope>
    <source>
        <strain evidence="1 2">DSM 25264</strain>
    </source>
</reference>
<comment type="caution">
    <text evidence="1">The sequence shown here is derived from an EMBL/GenBank/DDBJ whole genome shotgun (WGS) entry which is preliminary data.</text>
</comment>
<dbReference type="Gene3D" id="3.40.190.290">
    <property type="match status" value="1"/>
</dbReference>
<dbReference type="EMBL" id="JACCEW010000004">
    <property type="protein sequence ID" value="NYT38164.1"/>
    <property type="molecule type" value="Genomic_DNA"/>
</dbReference>
<protein>
    <recommendedName>
        <fullName evidence="3">LysR substrate-binding domain-containing protein</fullName>
    </recommendedName>
</protein>
<keyword evidence="2" id="KW-1185">Reference proteome</keyword>
<name>A0A853FBL2_9BURK</name>
<accession>A0A853FBL2</accession>
<dbReference type="SUPFAM" id="SSF53850">
    <property type="entry name" value="Periplasmic binding protein-like II"/>
    <property type="match status" value="1"/>
</dbReference>